<protein>
    <submittedName>
        <fullName evidence="3">Uncharacterized protein</fullName>
    </submittedName>
</protein>
<feature type="region of interest" description="Disordered" evidence="2">
    <location>
        <begin position="25"/>
        <end position="59"/>
    </location>
</feature>
<reference evidence="3" key="1">
    <citation type="submission" date="2021-01" db="EMBL/GenBank/DDBJ databases">
        <authorList>
            <person name="Corre E."/>
            <person name="Pelletier E."/>
            <person name="Niang G."/>
            <person name="Scheremetjew M."/>
            <person name="Finn R."/>
            <person name="Kale V."/>
            <person name="Holt S."/>
            <person name="Cochrane G."/>
            <person name="Meng A."/>
            <person name="Brown T."/>
            <person name="Cohen L."/>
        </authorList>
    </citation>
    <scope>NUCLEOTIDE SEQUENCE</scope>
    <source>
        <strain evidence="3">PLY429</strain>
    </source>
</reference>
<comment type="similarity">
    <text evidence="1">Belongs to the senescence regulator S40 family.</text>
</comment>
<dbReference type="GO" id="GO:0010150">
    <property type="term" value="P:leaf senescence"/>
    <property type="evidence" value="ECO:0007669"/>
    <property type="project" value="UniProtKB-ARBA"/>
</dbReference>
<evidence type="ECO:0000313" key="3">
    <source>
        <dbReference type="EMBL" id="CAD9211449.1"/>
    </source>
</evidence>
<evidence type="ECO:0000256" key="2">
    <source>
        <dbReference type="SAM" id="MobiDB-lite"/>
    </source>
</evidence>
<name>A0A7S1SZI1_9CHLO</name>
<organism evidence="3">
    <name type="scientific">Tetraselmis chuii</name>
    <dbReference type="NCBI Taxonomy" id="63592"/>
    <lineage>
        <taxon>Eukaryota</taxon>
        <taxon>Viridiplantae</taxon>
        <taxon>Chlorophyta</taxon>
        <taxon>core chlorophytes</taxon>
        <taxon>Chlorodendrophyceae</taxon>
        <taxon>Chlorodendrales</taxon>
        <taxon>Chlorodendraceae</taxon>
        <taxon>Tetraselmis</taxon>
    </lineage>
</organism>
<evidence type="ECO:0000256" key="1">
    <source>
        <dbReference type="ARBA" id="ARBA00034773"/>
    </source>
</evidence>
<dbReference type="Pfam" id="PF04520">
    <property type="entry name" value="Senescence_reg"/>
    <property type="match status" value="1"/>
</dbReference>
<dbReference type="AlphaFoldDB" id="A0A7S1SZI1"/>
<dbReference type="InterPro" id="IPR007608">
    <property type="entry name" value="Senescence_reg_S40"/>
</dbReference>
<sequence length="238" mass="24477">MATKGNHLNVILDIELDEDILTYGENTLRPGDASDDEPDYGFSGEDGVSGNPGTNTDRGLDHETEVIGASSTSDIPPIPELEALAVSLGAPGKRASAMAMGCRVNYDDTPSHEPVVNGVKMGSSAPISIPGWKGRSTSAPPPLNSEEAKQISTTFVPPHMMESGEFGCGWNGASPAAILKKDKLRVRNAVLRSTGFLADNQEAIAAQISAIGGSVAHGTGSVLPVASGGLKAAMAAQL</sequence>
<proteinExistence type="inferred from homology"/>
<gene>
    <name evidence="3" type="ORF">TCHU04912_LOCUS13688</name>
</gene>
<dbReference type="EMBL" id="HBGG01026504">
    <property type="protein sequence ID" value="CAD9211449.1"/>
    <property type="molecule type" value="Transcribed_RNA"/>
</dbReference>
<accession>A0A7S1SZI1</accession>